<keyword evidence="2" id="KW-1185">Reference proteome</keyword>
<dbReference type="EMBL" id="CP036525">
    <property type="protein sequence ID" value="QDT06041.1"/>
    <property type="molecule type" value="Genomic_DNA"/>
</dbReference>
<gene>
    <name evidence="1" type="ORF">K227x_44480</name>
</gene>
<proteinExistence type="predicted"/>
<dbReference type="KEGG" id="rlc:K227x_44480"/>
<protein>
    <submittedName>
        <fullName evidence="1">Uncharacterized protein</fullName>
    </submittedName>
</protein>
<accession>A0A517NG08</accession>
<dbReference type="AlphaFoldDB" id="A0A517NG08"/>
<name>A0A517NG08_9BACT</name>
<evidence type="ECO:0000313" key="2">
    <source>
        <dbReference type="Proteomes" id="UP000318538"/>
    </source>
</evidence>
<organism evidence="1 2">
    <name type="scientific">Rubripirellula lacrimiformis</name>
    <dbReference type="NCBI Taxonomy" id="1930273"/>
    <lineage>
        <taxon>Bacteria</taxon>
        <taxon>Pseudomonadati</taxon>
        <taxon>Planctomycetota</taxon>
        <taxon>Planctomycetia</taxon>
        <taxon>Pirellulales</taxon>
        <taxon>Pirellulaceae</taxon>
        <taxon>Rubripirellula</taxon>
    </lineage>
</organism>
<evidence type="ECO:0000313" key="1">
    <source>
        <dbReference type="EMBL" id="QDT06041.1"/>
    </source>
</evidence>
<dbReference type="Proteomes" id="UP000318538">
    <property type="component" value="Chromosome"/>
</dbReference>
<sequence length="117" mass="12855">MHRTYAPTGAVMHHTYAPTGAVMHHPYDPTGAVMHHVYDPTGAVMHHVCDPIAQSFHRVGIAPCVHVQETRGPLGMRLNDRCGHAPHVRPGAPHRFTAWASPRASTCRKRAARWACG</sequence>
<reference evidence="1 2" key="1">
    <citation type="submission" date="2019-02" db="EMBL/GenBank/DDBJ databases">
        <title>Deep-cultivation of Planctomycetes and their phenomic and genomic characterization uncovers novel biology.</title>
        <authorList>
            <person name="Wiegand S."/>
            <person name="Jogler M."/>
            <person name="Boedeker C."/>
            <person name="Pinto D."/>
            <person name="Vollmers J."/>
            <person name="Rivas-Marin E."/>
            <person name="Kohn T."/>
            <person name="Peeters S.H."/>
            <person name="Heuer A."/>
            <person name="Rast P."/>
            <person name="Oberbeckmann S."/>
            <person name="Bunk B."/>
            <person name="Jeske O."/>
            <person name="Meyerdierks A."/>
            <person name="Storesund J.E."/>
            <person name="Kallscheuer N."/>
            <person name="Luecker S."/>
            <person name="Lage O.M."/>
            <person name="Pohl T."/>
            <person name="Merkel B.J."/>
            <person name="Hornburger P."/>
            <person name="Mueller R.-W."/>
            <person name="Bruemmer F."/>
            <person name="Labrenz M."/>
            <person name="Spormann A.M."/>
            <person name="Op den Camp H."/>
            <person name="Overmann J."/>
            <person name="Amann R."/>
            <person name="Jetten M.S.M."/>
            <person name="Mascher T."/>
            <person name="Medema M.H."/>
            <person name="Devos D.P."/>
            <person name="Kaster A.-K."/>
            <person name="Ovreas L."/>
            <person name="Rohde M."/>
            <person name="Galperin M.Y."/>
            <person name="Jogler C."/>
        </authorList>
    </citation>
    <scope>NUCLEOTIDE SEQUENCE [LARGE SCALE GENOMIC DNA]</scope>
    <source>
        <strain evidence="1 2">K22_7</strain>
    </source>
</reference>